<feature type="region of interest" description="Allosteric regulation domain; adenylyl-sulfate kinase-like" evidence="9">
    <location>
        <begin position="396"/>
        <end position="574"/>
    </location>
</feature>
<comment type="catalytic activity">
    <reaction evidence="1">
        <text>adenosine 5'-phosphosulfate + ATP = 3'-phosphoadenylyl sulfate + ADP + H(+)</text>
        <dbReference type="Rhea" id="RHEA:24152"/>
        <dbReference type="ChEBI" id="CHEBI:15378"/>
        <dbReference type="ChEBI" id="CHEBI:30616"/>
        <dbReference type="ChEBI" id="CHEBI:58243"/>
        <dbReference type="ChEBI" id="CHEBI:58339"/>
        <dbReference type="ChEBI" id="CHEBI:456216"/>
        <dbReference type="EC" id="2.7.1.25"/>
    </reaction>
</comment>
<evidence type="ECO:0000256" key="6">
    <source>
        <dbReference type="ARBA" id="ARBA00022741"/>
    </source>
</evidence>
<feature type="binding site" evidence="9">
    <location>
        <position position="516"/>
    </location>
    <ligand>
        <name>3'-phosphoadenylyl sulfate</name>
        <dbReference type="ChEBI" id="CHEBI:58339"/>
        <note>allosteric inhibitor</note>
    </ligand>
</feature>
<keyword evidence="6 9" id="KW-0547">Nucleotide-binding</keyword>
<dbReference type="Gene3D" id="3.10.400.10">
    <property type="entry name" value="Sulfate adenylyltransferase"/>
    <property type="match status" value="1"/>
</dbReference>
<sequence length="574" mass="64457">MANPPHGGVLKDLLARDAPRHAELAAEAESLTAVVLTERQLCDLELILNGGFSPLEGFMNQKDYDGVVKENRLENGILFSMPITLDLSKAEIDDLGLTPGKRVALRDFRDDRNLAILTVEDIYKPDKVLEAKEVFGSDDELHPAVKYLFRTAGEYYVGGKLEAVSRLQHYDFVDLRYTPAEIRQHFDKLGWTRVVAFQTRNPMHRAHRELTVRAARSHYANVLIHPVVGLTKPGDIDHFTRVRVYKALLPRYPNGMAVLGLLPLAMRMGGPREAIWHAIIRKNHGATHFIVGRDHAGPGKNSKGVDFYGPYDAQYAVEKYRDELGIEVVPFQMMTYLPDSDEYAPIDTISKDVRTLNISGTELRSRLRSGKEIPEWFSYPEVVKVLRESHPPRSQQGFTVFLTGYMNSGKDQVARALQVTLNQQGGRSVSMLLGETVRSELSSELGFSKEDRNKNIGRIAFVASELTRSGAAVIAAPIAPFEVSRQHARELVEKYGDFYLVHVATSLDYCERTDKRGLYKRARAGEIKGFTGVDDPYEAPVKPDLVVDLEKQSARSVVHQIVLMLESQGLLDRF</sequence>
<feature type="binding site" evidence="9">
    <location>
        <begin position="435"/>
        <end position="438"/>
    </location>
    <ligand>
        <name>3'-phosphoadenylyl sulfate</name>
        <dbReference type="ChEBI" id="CHEBI:58339"/>
        <note>allosteric inhibitor</note>
    </ligand>
</feature>
<evidence type="ECO:0000259" key="11">
    <source>
        <dbReference type="Pfam" id="PF01747"/>
    </source>
</evidence>
<feature type="region of interest" description="N-terminal" evidence="9">
    <location>
        <begin position="1"/>
        <end position="170"/>
    </location>
</feature>
<evidence type="ECO:0000256" key="1">
    <source>
        <dbReference type="ARBA" id="ARBA00001823"/>
    </source>
</evidence>
<protein>
    <recommendedName>
        <fullName evidence="9">Sulfate adenylyltransferase</fullName>
        <ecNumber evidence="9">2.7.7.4</ecNumber>
    </recommendedName>
    <alternativeName>
        <fullName evidence="9">ATP-sulfurylase</fullName>
    </alternativeName>
    <alternativeName>
        <fullName evidence="9">Sulfate adenylate transferase</fullName>
        <shortName evidence="9">SAT</shortName>
    </alternativeName>
</protein>
<dbReference type="InterPro" id="IPR027535">
    <property type="entry name" value="Sulf_adenylyltr_euk"/>
</dbReference>
<dbReference type="SUPFAM" id="SSF52374">
    <property type="entry name" value="Nucleotidylyl transferase"/>
    <property type="match status" value="1"/>
</dbReference>
<dbReference type="InterPro" id="IPR059117">
    <property type="entry name" value="APS_kinase_dom"/>
</dbReference>
<feature type="domain" description="Sulphate adenylyltransferase catalytic" evidence="11">
    <location>
        <begin position="174"/>
        <end position="388"/>
    </location>
</feature>
<dbReference type="GO" id="GO:0009086">
    <property type="term" value="P:methionine biosynthetic process"/>
    <property type="evidence" value="ECO:0007669"/>
    <property type="project" value="UniProtKB-KW"/>
</dbReference>
<keyword evidence="14" id="KW-1185">Reference proteome</keyword>
<feature type="domain" description="APS kinase" evidence="10">
    <location>
        <begin position="396"/>
        <end position="548"/>
    </location>
</feature>
<comment type="caution">
    <text evidence="13">The sequence shown here is derived from an EMBL/GenBank/DDBJ whole genome shotgun (WGS) entry which is preliminary data.</text>
</comment>
<dbReference type="Proteomes" id="UP001140453">
    <property type="component" value="Unassembled WGS sequence"/>
</dbReference>
<dbReference type="CDD" id="cd02027">
    <property type="entry name" value="APSK"/>
    <property type="match status" value="1"/>
</dbReference>
<feature type="site" description="Transition state stabilizer" evidence="9">
    <location>
        <position position="207"/>
    </location>
</feature>
<feature type="binding site" evidence="9">
    <location>
        <begin position="292"/>
        <end position="295"/>
    </location>
    <ligand>
        <name>ATP</name>
        <dbReference type="ChEBI" id="CHEBI:30616"/>
    </ligand>
</feature>
<dbReference type="AlphaFoldDB" id="A0A9W8YNB6"/>
<comment type="function">
    <text evidence="9">Catalyzes the first intracellular reaction of sulfate assimilation, forming adenosine-5'-phosphosulfate (APS) from inorganic sulfate and ATP. Plays an important role in sulfate activation as a component of the biosynthesis pathway of sulfur-containing amino acids.</text>
</comment>
<comment type="similarity">
    <text evidence="9">In the C-terminal section; belongs to the APS kinase family.</text>
</comment>
<dbReference type="Gene3D" id="3.40.50.300">
    <property type="entry name" value="P-loop containing nucleotide triphosphate hydrolases"/>
    <property type="match status" value="1"/>
</dbReference>
<feature type="binding site" evidence="9">
    <location>
        <position position="198"/>
    </location>
    <ligand>
        <name>sulfate</name>
        <dbReference type="ChEBI" id="CHEBI:16189"/>
    </ligand>
</feature>
<dbReference type="GO" id="GO:0004020">
    <property type="term" value="F:adenylylsulfate kinase activity"/>
    <property type="evidence" value="ECO:0007669"/>
    <property type="project" value="UniProtKB-EC"/>
</dbReference>
<comment type="pathway">
    <text evidence="9">Sulfur metabolism; hydrogen sulfide biosynthesis; sulfite from sulfate: step 1/3.</text>
</comment>
<dbReference type="GO" id="GO:0010134">
    <property type="term" value="P:sulfate assimilation via adenylyl sulfate reduction"/>
    <property type="evidence" value="ECO:0007669"/>
    <property type="project" value="TreeGrafter"/>
</dbReference>
<evidence type="ECO:0000313" key="14">
    <source>
        <dbReference type="Proteomes" id="UP001140453"/>
    </source>
</evidence>
<evidence type="ECO:0000256" key="9">
    <source>
        <dbReference type="HAMAP-Rule" id="MF_03106"/>
    </source>
</evidence>
<dbReference type="HAMAP" id="MF_03106">
    <property type="entry name" value="Sulf_adenylyltr_euk"/>
    <property type="match status" value="1"/>
</dbReference>
<keyword evidence="9" id="KW-0198">Cysteine biosynthesis</keyword>
<dbReference type="EMBL" id="JAPEVB010000006">
    <property type="protein sequence ID" value="KAJ4386632.1"/>
    <property type="molecule type" value="Genomic_DNA"/>
</dbReference>
<dbReference type="InterPro" id="IPR014729">
    <property type="entry name" value="Rossmann-like_a/b/a_fold"/>
</dbReference>
<dbReference type="GO" id="GO:0005524">
    <property type="term" value="F:ATP binding"/>
    <property type="evidence" value="ECO:0007669"/>
    <property type="project" value="UniProtKB-KW"/>
</dbReference>
<comment type="activity regulation">
    <text evidence="9">Allosterically inhibited by 3'-phosphoadenosine 5'-phosphosulfate (PAPS).</text>
</comment>
<dbReference type="Pfam" id="PF01583">
    <property type="entry name" value="APS_kinase"/>
    <property type="match status" value="1"/>
</dbReference>
<feature type="domain" description="ATP-sulfurylase PUA-like" evidence="12">
    <location>
        <begin position="4"/>
        <end position="165"/>
    </location>
</feature>
<organism evidence="13 14">
    <name type="scientific">Gnomoniopsis smithogilvyi</name>
    <dbReference type="NCBI Taxonomy" id="1191159"/>
    <lineage>
        <taxon>Eukaryota</taxon>
        <taxon>Fungi</taxon>
        <taxon>Dikarya</taxon>
        <taxon>Ascomycota</taxon>
        <taxon>Pezizomycotina</taxon>
        <taxon>Sordariomycetes</taxon>
        <taxon>Sordariomycetidae</taxon>
        <taxon>Diaporthales</taxon>
        <taxon>Gnomoniaceae</taxon>
        <taxon>Gnomoniopsis</taxon>
    </lineage>
</organism>
<dbReference type="FunFam" id="3.40.50.620:FF:000052">
    <property type="entry name" value="Sulfate adenylyltransferase"/>
    <property type="match status" value="1"/>
</dbReference>
<keyword evidence="3 9" id="KW-0021">Allosteric enzyme</keyword>
<accession>A0A9W8YNB6</accession>
<evidence type="ECO:0000256" key="5">
    <source>
        <dbReference type="ARBA" id="ARBA00022695"/>
    </source>
</evidence>
<dbReference type="Gene3D" id="3.40.50.620">
    <property type="entry name" value="HUPs"/>
    <property type="match status" value="1"/>
</dbReference>
<comment type="domain">
    <text evidence="9">The adenylyl-sulfate kinase (APS kinase) is non-functional. It is involved in allosteric regulation by PAPS. PAPS binding induces a large rotational rearrangement of domains lowering the substrate affinity of the enzyme.</text>
</comment>
<dbReference type="GO" id="GO:0005737">
    <property type="term" value="C:cytoplasm"/>
    <property type="evidence" value="ECO:0007669"/>
    <property type="project" value="UniProtKB-SubCell"/>
</dbReference>
<feature type="binding site" evidence="9">
    <location>
        <position position="334"/>
    </location>
    <ligand>
        <name>ATP</name>
        <dbReference type="ChEBI" id="CHEBI:30616"/>
    </ligand>
</feature>
<comment type="subcellular location">
    <subcellularLocation>
        <location evidence="9">Cytoplasm</location>
    </subcellularLocation>
</comment>
<dbReference type="GO" id="GO:0070814">
    <property type="term" value="P:hydrogen sulfide biosynthetic process"/>
    <property type="evidence" value="ECO:0007669"/>
    <property type="project" value="UniProtKB-UniRule"/>
</dbReference>
<dbReference type="InterPro" id="IPR015947">
    <property type="entry name" value="PUA-like_sf"/>
</dbReference>
<feature type="site" description="Transition state stabilizer" evidence="9">
    <location>
        <position position="204"/>
    </location>
</feature>
<proteinExistence type="inferred from homology"/>
<evidence type="ECO:0000259" key="12">
    <source>
        <dbReference type="Pfam" id="PF14306"/>
    </source>
</evidence>
<evidence type="ECO:0000259" key="10">
    <source>
        <dbReference type="Pfam" id="PF01583"/>
    </source>
</evidence>
<dbReference type="PANTHER" id="PTHR42700:SF1">
    <property type="entry name" value="SULFATE ADENYLYLTRANSFERASE"/>
    <property type="match status" value="1"/>
</dbReference>
<comment type="caution">
    <text evidence="9">Lacks conserved residue(s) required for the propagation of feature annotation.</text>
</comment>
<dbReference type="InterPro" id="IPR027417">
    <property type="entry name" value="P-loop_NTPase"/>
</dbReference>
<reference evidence="13" key="1">
    <citation type="submission" date="2022-10" db="EMBL/GenBank/DDBJ databases">
        <title>Tapping the CABI collections for fungal endophytes: first genome assemblies for Collariella, Neodidymelliopsis, Ascochyta clinopodiicola, Didymella pomorum, Didymosphaeria variabile, Neocosmospora piperis and Neocucurbitaria cava.</title>
        <authorList>
            <person name="Hill R."/>
        </authorList>
    </citation>
    <scope>NUCLEOTIDE SEQUENCE</scope>
    <source>
        <strain evidence="13">IMI 355082</strain>
    </source>
</reference>
<keyword evidence="9" id="KW-0028">Amino-acid biosynthesis</keyword>
<feature type="site" description="Induces change in substrate recognition on ATP binding" evidence="9">
    <location>
        <position position="331"/>
    </location>
</feature>
<comment type="subunit">
    <text evidence="8 9">Homohexamer. Dimer of trimers.</text>
</comment>
<dbReference type="FunFam" id="3.10.400.10:FF:000003">
    <property type="entry name" value="Sulfate adenylyltransferase"/>
    <property type="match status" value="1"/>
</dbReference>
<dbReference type="GO" id="GO:0019344">
    <property type="term" value="P:cysteine biosynthetic process"/>
    <property type="evidence" value="ECO:0007669"/>
    <property type="project" value="UniProtKB-KW"/>
</dbReference>
<dbReference type="Pfam" id="PF14306">
    <property type="entry name" value="PUA_2"/>
    <property type="match status" value="1"/>
</dbReference>
<feature type="active site" evidence="9">
    <location>
        <position position="200"/>
    </location>
</feature>
<dbReference type="OrthoDB" id="468at2759"/>
<evidence type="ECO:0000256" key="8">
    <source>
        <dbReference type="ARBA" id="ARBA00062002"/>
    </source>
</evidence>
<keyword evidence="5 9" id="KW-0548">Nucleotidyltransferase</keyword>
<comment type="similarity">
    <text evidence="9">In the N-terminal section; belongs to the sulfate adenylyltransferase family.</text>
</comment>
<feature type="binding site" evidence="9">
    <location>
        <position position="296"/>
    </location>
    <ligand>
        <name>sulfate</name>
        <dbReference type="ChEBI" id="CHEBI:16189"/>
    </ligand>
</feature>
<feature type="binding site" evidence="9">
    <location>
        <position position="200"/>
    </location>
    <ligand>
        <name>sulfate</name>
        <dbReference type="ChEBI" id="CHEBI:16189"/>
    </ligand>
</feature>
<keyword evidence="2 9" id="KW-0963">Cytoplasm</keyword>
<dbReference type="NCBIfam" id="TIGR00455">
    <property type="entry name" value="apsK"/>
    <property type="match status" value="1"/>
</dbReference>
<evidence type="ECO:0000256" key="3">
    <source>
        <dbReference type="ARBA" id="ARBA00022533"/>
    </source>
</evidence>
<dbReference type="FunFam" id="3.40.50.300:FF:000802">
    <property type="entry name" value="Sulfate adenylyltransferase"/>
    <property type="match status" value="1"/>
</dbReference>
<evidence type="ECO:0000256" key="7">
    <source>
        <dbReference type="ARBA" id="ARBA00022840"/>
    </source>
</evidence>
<name>A0A9W8YNB6_9PEZI</name>
<comment type="catalytic activity">
    <reaction evidence="9">
        <text>sulfate + ATP + H(+) = adenosine 5'-phosphosulfate + diphosphate</text>
        <dbReference type="Rhea" id="RHEA:18133"/>
        <dbReference type="ChEBI" id="CHEBI:15378"/>
        <dbReference type="ChEBI" id="CHEBI:16189"/>
        <dbReference type="ChEBI" id="CHEBI:30616"/>
        <dbReference type="ChEBI" id="CHEBI:33019"/>
        <dbReference type="ChEBI" id="CHEBI:58243"/>
        <dbReference type="EC" id="2.7.7.4"/>
    </reaction>
</comment>
<dbReference type="NCBIfam" id="TIGR00339">
    <property type="entry name" value="sopT"/>
    <property type="match status" value="1"/>
</dbReference>
<evidence type="ECO:0000256" key="2">
    <source>
        <dbReference type="ARBA" id="ARBA00022490"/>
    </source>
</evidence>
<dbReference type="PANTHER" id="PTHR42700">
    <property type="entry name" value="SULFATE ADENYLYLTRANSFERASE"/>
    <property type="match status" value="1"/>
</dbReference>
<dbReference type="SUPFAM" id="SSF52540">
    <property type="entry name" value="P-loop containing nucleoside triphosphate hydrolases"/>
    <property type="match status" value="1"/>
</dbReference>
<dbReference type="InterPro" id="IPR024951">
    <property type="entry name" value="Sulfurylase_cat_dom"/>
</dbReference>
<gene>
    <name evidence="9 13" type="primary">MET3</name>
    <name evidence="13" type="ORF">N0V93_009530</name>
</gene>
<dbReference type="InterPro" id="IPR050512">
    <property type="entry name" value="Sulf_AdTrans/APS_kinase"/>
</dbReference>
<feature type="active site" evidence="9">
    <location>
        <position position="199"/>
    </location>
</feature>
<dbReference type="EC" id="2.7.7.4" evidence="9"/>
<keyword evidence="9" id="KW-0486">Methionine biosynthesis</keyword>
<dbReference type="InterPro" id="IPR025980">
    <property type="entry name" value="ATP-Sase_PUA-like_dom"/>
</dbReference>
<dbReference type="GO" id="GO:0004781">
    <property type="term" value="F:sulfate adenylyltransferase (ATP) activity"/>
    <property type="evidence" value="ECO:0007669"/>
    <property type="project" value="UniProtKB-UniRule"/>
</dbReference>
<feature type="binding site" evidence="9">
    <location>
        <begin position="198"/>
        <end position="201"/>
    </location>
    <ligand>
        <name>ATP</name>
        <dbReference type="ChEBI" id="CHEBI:30616"/>
    </ligand>
</feature>
<keyword evidence="4 9" id="KW-0808">Transferase</keyword>
<dbReference type="Pfam" id="PF01747">
    <property type="entry name" value="ATP-sulfurylase"/>
    <property type="match status" value="1"/>
</dbReference>
<dbReference type="CDD" id="cd00517">
    <property type="entry name" value="ATPS"/>
    <property type="match status" value="1"/>
</dbReference>
<dbReference type="InterPro" id="IPR002650">
    <property type="entry name" value="Sulphate_adenylyltransferase"/>
</dbReference>
<dbReference type="NCBIfam" id="NF004040">
    <property type="entry name" value="PRK05537.1"/>
    <property type="match status" value="1"/>
</dbReference>
<evidence type="ECO:0000313" key="13">
    <source>
        <dbReference type="EMBL" id="KAJ4386632.1"/>
    </source>
</evidence>
<evidence type="ECO:0000256" key="4">
    <source>
        <dbReference type="ARBA" id="ARBA00022679"/>
    </source>
</evidence>
<feature type="active site" evidence="9">
    <location>
        <position position="201"/>
    </location>
</feature>
<dbReference type="InterPro" id="IPR002891">
    <property type="entry name" value="APS"/>
</dbReference>
<dbReference type="SUPFAM" id="SSF88697">
    <property type="entry name" value="PUA domain-like"/>
    <property type="match status" value="1"/>
</dbReference>
<dbReference type="GO" id="GO:0019379">
    <property type="term" value="P:sulfate assimilation, phosphoadenylyl sulfate reduction by phosphoadenylyl-sulfate reductase (thioredoxin)"/>
    <property type="evidence" value="ECO:0007669"/>
    <property type="project" value="TreeGrafter"/>
</dbReference>
<keyword evidence="7 9" id="KW-0067">ATP-binding</keyword>